<feature type="signal peptide" evidence="2">
    <location>
        <begin position="1"/>
        <end position="20"/>
    </location>
</feature>
<protein>
    <recommendedName>
        <fullName evidence="3">SMB domain-containing protein</fullName>
    </recommendedName>
</protein>
<dbReference type="InterPro" id="IPR001212">
    <property type="entry name" value="Somatomedin_B_dom"/>
</dbReference>
<evidence type="ECO:0000256" key="2">
    <source>
        <dbReference type="SAM" id="SignalP"/>
    </source>
</evidence>
<organism evidence="4 5">
    <name type="scientific">Biomphalaria pfeifferi</name>
    <name type="common">Bloodfluke planorb</name>
    <name type="synonym">Freshwater snail</name>
    <dbReference type="NCBI Taxonomy" id="112525"/>
    <lineage>
        <taxon>Eukaryota</taxon>
        <taxon>Metazoa</taxon>
        <taxon>Spiralia</taxon>
        <taxon>Lophotrochozoa</taxon>
        <taxon>Mollusca</taxon>
        <taxon>Gastropoda</taxon>
        <taxon>Heterobranchia</taxon>
        <taxon>Euthyneura</taxon>
        <taxon>Panpulmonata</taxon>
        <taxon>Hygrophila</taxon>
        <taxon>Lymnaeoidea</taxon>
        <taxon>Planorbidae</taxon>
        <taxon>Biomphalaria</taxon>
    </lineage>
</organism>
<accession>A0AAD8BBW5</accession>
<reference evidence="4" key="2">
    <citation type="submission" date="2023-04" db="EMBL/GenBank/DDBJ databases">
        <authorList>
            <person name="Bu L."/>
            <person name="Lu L."/>
            <person name="Laidemitt M.R."/>
            <person name="Zhang S.M."/>
            <person name="Mutuku M."/>
            <person name="Mkoji G."/>
            <person name="Steinauer M."/>
            <person name="Loker E.S."/>
        </authorList>
    </citation>
    <scope>NUCLEOTIDE SEQUENCE</scope>
    <source>
        <strain evidence="4">KasaAsao</strain>
        <tissue evidence="4">Whole Snail</tissue>
    </source>
</reference>
<dbReference type="EMBL" id="JASAOG010000102">
    <property type="protein sequence ID" value="KAK0051566.1"/>
    <property type="molecule type" value="Genomic_DNA"/>
</dbReference>
<reference evidence="4" key="1">
    <citation type="journal article" date="2023" name="PLoS Negl. Trop. Dis.">
        <title>A genome sequence for Biomphalaria pfeifferi, the major vector snail for the human-infecting parasite Schistosoma mansoni.</title>
        <authorList>
            <person name="Bu L."/>
            <person name="Lu L."/>
            <person name="Laidemitt M.R."/>
            <person name="Zhang S.M."/>
            <person name="Mutuku M."/>
            <person name="Mkoji G."/>
            <person name="Steinauer M."/>
            <person name="Loker E.S."/>
        </authorList>
    </citation>
    <scope>NUCLEOTIDE SEQUENCE</scope>
    <source>
        <strain evidence="4">KasaAsao</strain>
    </source>
</reference>
<dbReference type="AlphaFoldDB" id="A0AAD8BBW5"/>
<sequence>MRRYAAFCLALTISVMHCLSVIDKGSINCSVDFFKNTFAFDHGRVNVPITSDDSYKKRPSSPFLDRRFRPSCRYRCNCCPLFFLNYCSCDVRCPVYRNCCEDFPTECPLVYKESLKRFGHMLDLQVDCLELTQRLSIVGCPNQRNYTRAVFDQDSFFDLFTNTPVTDVTTGLVFANRDIFNCNVPNRSSYGQEWILHLKYGNVNYNNIVIDFSRFTLFAPLFRAPVYQDTTYSCLPDSLSLCNNSFELQRRCQSFVPYLLLNNLAYNSSFCDVCRVDKSRFNVNIPGPVIVNSTVIVVREKQWLHVDYLPWVDADCDMSQNATVSGLKCRFVKCNFKHGYYLFSEGTCRKFTLLFMGFQNSIWHLNQEEQEQVFNYVTFYLRRFMNVIPLHAIKPMFTIYNHQLNHNLSIFTFVVDFNESPVEDWMYYRYKQELSSLAADLRSYTDQKLRNQSSVNDDAILMHRKGRYNGTIPESNFQFPDWCDNFTLFSSNLIENQYMVRPFEARNHFCLCQVYYMYEFNLRHCFKIPICQLLCFKESVYNISEYSDTASELTSQLLPFDVYYVTFIVILPIL</sequence>
<keyword evidence="5" id="KW-1185">Reference proteome</keyword>
<feature type="domain" description="SMB" evidence="3">
    <location>
        <begin position="68"/>
        <end position="114"/>
    </location>
</feature>
<evidence type="ECO:0000259" key="3">
    <source>
        <dbReference type="PROSITE" id="PS50958"/>
    </source>
</evidence>
<proteinExistence type="predicted"/>
<feature type="chain" id="PRO_5042297822" description="SMB domain-containing protein" evidence="2">
    <location>
        <begin position="21"/>
        <end position="574"/>
    </location>
</feature>
<dbReference type="PROSITE" id="PS50958">
    <property type="entry name" value="SMB_2"/>
    <property type="match status" value="1"/>
</dbReference>
<comment type="caution">
    <text evidence="4">The sequence shown here is derived from an EMBL/GenBank/DDBJ whole genome shotgun (WGS) entry which is preliminary data.</text>
</comment>
<name>A0AAD8BBW5_BIOPF</name>
<evidence type="ECO:0000256" key="1">
    <source>
        <dbReference type="ARBA" id="ARBA00023157"/>
    </source>
</evidence>
<keyword evidence="2" id="KW-0732">Signal</keyword>
<evidence type="ECO:0000313" key="4">
    <source>
        <dbReference type="EMBL" id="KAK0051566.1"/>
    </source>
</evidence>
<gene>
    <name evidence="4" type="ORF">Bpfe_018955</name>
</gene>
<keyword evidence="1" id="KW-1015">Disulfide bond</keyword>
<dbReference type="Proteomes" id="UP001233172">
    <property type="component" value="Unassembled WGS sequence"/>
</dbReference>
<evidence type="ECO:0000313" key="5">
    <source>
        <dbReference type="Proteomes" id="UP001233172"/>
    </source>
</evidence>
<dbReference type="PROSITE" id="PS00524">
    <property type="entry name" value="SMB_1"/>
    <property type="match status" value="1"/>
</dbReference>